<evidence type="ECO:0000256" key="1">
    <source>
        <dbReference type="ARBA" id="ARBA00004418"/>
    </source>
</evidence>
<dbReference type="STRING" id="112248.SAMN05444392_10164"/>
<accession>A0A1M4SNQ4</accession>
<dbReference type="PANTHER" id="PTHR30024">
    <property type="entry name" value="ALIPHATIC SULFONATES-BINDING PROTEIN-RELATED"/>
    <property type="match status" value="1"/>
</dbReference>
<dbReference type="GO" id="GO:0042626">
    <property type="term" value="F:ATPase-coupled transmembrane transporter activity"/>
    <property type="evidence" value="ECO:0007669"/>
    <property type="project" value="InterPro"/>
</dbReference>
<dbReference type="EMBL" id="FQVL01000001">
    <property type="protein sequence ID" value="SHE33826.1"/>
    <property type="molecule type" value="Genomic_DNA"/>
</dbReference>
<dbReference type="Proteomes" id="UP000184476">
    <property type="component" value="Unassembled WGS sequence"/>
</dbReference>
<protein>
    <recommendedName>
        <fullName evidence="6">Putative aliphatic sulfonates-binding protein</fullName>
    </recommendedName>
</protein>
<comment type="function">
    <text evidence="5">Part of a binding-protein-dependent transport system for aliphatic sulfonates. Putative binding protein.</text>
</comment>
<dbReference type="SUPFAM" id="SSF53850">
    <property type="entry name" value="Periplasmic binding protein-like II"/>
    <property type="match status" value="1"/>
</dbReference>
<keyword evidence="3" id="KW-0813">Transport</keyword>
<dbReference type="NCBIfam" id="TIGR01728">
    <property type="entry name" value="SsuA_fam"/>
    <property type="match status" value="1"/>
</dbReference>
<name>A0A1M4SNQ4_9BACL</name>
<dbReference type="InterPro" id="IPR015168">
    <property type="entry name" value="SsuA/THI5"/>
</dbReference>
<dbReference type="PROSITE" id="PS51257">
    <property type="entry name" value="PROKAR_LIPOPROTEIN"/>
    <property type="match status" value="1"/>
</dbReference>
<dbReference type="AlphaFoldDB" id="A0A1M4SNQ4"/>
<dbReference type="InterPro" id="IPR001638">
    <property type="entry name" value="Solute-binding_3/MltF_N"/>
</dbReference>
<dbReference type="CDD" id="cd13557">
    <property type="entry name" value="PBP2_SsuA"/>
    <property type="match status" value="1"/>
</dbReference>
<evidence type="ECO:0000313" key="8">
    <source>
        <dbReference type="EMBL" id="SHE33826.1"/>
    </source>
</evidence>
<keyword evidence="9" id="KW-1185">Reference proteome</keyword>
<dbReference type="InterPro" id="IPR010067">
    <property type="entry name" value="ABC_SsuA_sub-bd"/>
</dbReference>
<proteinExistence type="inferred from homology"/>
<evidence type="ECO:0000256" key="5">
    <source>
        <dbReference type="ARBA" id="ARBA00055538"/>
    </source>
</evidence>
<dbReference type="GO" id="GO:0016020">
    <property type="term" value="C:membrane"/>
    <property type="evidence" value="ECO:0007669"/>
    <property type="project" value="InterPro"/>
</dbReference>
<comment type="similarity">
    <text evidence="2">Belongs to the bacterial solute-binding protein SsuA/TauA family.</text>
</comment>
<evidence type="ECO:0000256" key="6">
    <source>
        <dbReference type="ARBA" id="ARBA00070228"/>
    </source>
</evidence>
<dbReference type="SMART" id="SM00062">
    <property type="entry name" value="PBPb"/>
    <property type="match status" value="1"/>
</dbReference>
<reference evidence="8 9" key="1">
    <citation type="submission" date="2016-11" db="EMBL/GenBank/DDBJ databases">
        <authorList>
            <person name="Jaros S."/>
            <person name="Januszkiewicz K."/>
            <person name="Wedrychowicz H."/>
        </authorList>
    </citation>
    <scope>NUCLEOTIDE SEQUENCE [LARGE SCALE GENOMIC DNA]</scope>
    <source>
        <strain evidence="8 9">DSM 44666</strain>
    </source>
</reference>
<dbReference type="PANTHER" id="PTHR30024:SF42">
    <property type="entry name" value="ALIPHATIC SULFONATES-BINDING PROTEIN-RELATED"/>
    <property type="match status" value="1"/>
</dbReference>
<dbReference type="OrthoDB" id="286202at2"/>
<evidence type="ECO:0000313" key="9">
    <source>
        <dbReference type="Proteomes" id="UP000184476"/>
    </source>
</evidence>
<gene>
    <name evidence="8" type="ORF">SAMN05444392_10164</name>
</gene>
<evidence type="ECO:0000256" key="3">
    <source>
        <dbReference type="ARBA" id="ARBA00022448"/>
    </source>
</evidence>
<evidence type="ECO:0000256" key="2">
    <source>
        <dbReference type="ARBA" id="ARBA00010742"/>
    </source>
</evidence>
<keyword evidence="4" id="KW-0732">Signal</keyword>
<comment type="subcellular location">
    <subcellularLocation>
        <location evidence="1">Periplasm</location>
    </subcellularLocation>
</comment>
<evidence type="ECO:0000256" key="4">
    <source>
        <dbReference type="ARBA" id="ARBA00022729"/>
    </source>
</evidence>
<dbReference type="Pfam" id="PF09084">
    <property type="entry name" value="NMT1"/>
    <property type="match status" value="1"/>
</dbReference>
<dbReference type="FunFam" id="3.40.190.10:FF:000050">
    <property type="entry name" value="Sulfonate ABC transporter substrate-binding protein"/>
    <property type="match status" value="1"/>
</dbReference>
<dbReference type="GO" id="GO:0042597">
    <property type="term" value="C:periplasmic space"/>
    <property type="evidence" value="ECO:0007669"/>
    <property type="project" value="UniProtKB-SubCell"/>
</dbReference>
<sequence>MKNKWLILLITVAGMISLLLGCGKEESKGPITEIRIGFQKGNTLNILKARGTLEKKLSQQGIKVKWSPFPMGSVLLEALNAGSIDFGHASDGNSVFAQAGGKPIVYVAAESPYPKGVAIVVPKNSPIQTIKDLKGKKVAVSKGGNQHYLLVKALEKEGLSFSDIQPVYYKDAAEARAAFDSKQIDALGLWDPYLAVLENEVQVRYLTDGQGLTENRTYYFASKTFAKEHPELIKTILEELNQADQWANSHPTEVASILSKELKIDQKALEVASKRREYGVQRIDDQVIKVQQELADTFYQLKLIPKGIQINSVIEQKPKWLPDNIK</sequence>
<organism evidence="8 9">
    <name type="scientific">Seinonella peptonophila</name>
    <dbReference type="NCBI Taxonomy" id="112248"/>
    <lineage>
        <taxon>Bacteria</taxon>
        <taxon>Bacillati</taxon>
        <taxon>Bacillota</taxon>
        <taxon>Bacilli</taxon>
        <taxon>Bacillales</taxon>
        <taxon>Thermoactinomycetaceae</taxon>
        <taxon>Seinonella</taxon>
    </lineage>
</organism>
<feature type="domain" description="Solute-binding protein family 3/N-terminal" evidence="7">
    <location>
        <begin position="33"/>
        <end position="265"/>
    </location>
</feature>
<evidence type="ECO:0000259" key="7">
    <source>
        <dbReference type="SMART" id="SM00062"/>
    </source>
</evidence>
<dbReference type="Gene3D" id="3.40.190.10">
    <property type="entry name" value="Periplasmic binding protein-like II"/>
    <property type="match status" value="2"/>
</dbReference>
<dbReference type="RefSeq" id="WP_073150150.1">
    <property type="nucleotide sequence ID" value="NZ_FQVL01000001.1"/>
</dbReference>